<dbReference type="PANTHER" id="PTHR47854">
    <property type="entry name" value="SURFEIT LOCUS PROTEIN 2 (SURF2)"/>
    <property type="match status" value="1"/>
</dbReference>
<dbReference type="Gene3D" id="3.40.50.720">
    <property type="entry name" value="NAD(P)-binding Rossmann-like Domain"/>
    <property type="match status" value="1"/>
</dbReference>
<dbReference type="RefSeq" id="XP_038989775.1">
    <property type="nucleotide sequence ID" value="XM_039133847.1"/>
</dbReference>
<feature type="compositionally biased region" description="Basic and acidic residues" evidence="1">
    <location>
        <begin position="32"/>
        <end position="42"/>
    </location>
</feature>
<gene>
    <name evidence="4" type="primary">LOC103709959</name>
</gene>
<dbReference type="InterPro" id="IPR008833">
    <property type="entry name" value="Surf2"/>
</dbReference>
<keyword evidence="3" id="KW-1185">Reference proteome</keyword>
<proteinExistence type="predicted"/>
<dbReference type="Pfam" id="PF01370">
    <property type="entry name" value="Epimerase"/>
    <property type="match status" value="1"/>
</dbReference>
<organism evidence="3 4">
    <name type="scientific">Phoenix dactylifera</name>
    <name type="common">Date palm</name>
    <dbReference type="NCBI Taxonomy" id="42345"/>
    <lineage>
        <taxon>Eukaryota</taxon>
        <taxon>Viridiplantae</taxon>
        <taxon>Streptophyta</taxon>
        <taxon>Embryophyta</taxon>
        <taxon>Tracheophyta</taxon>
        <taxon>Spermatophyta</taxon>
        <taxon>Magnoliopsida</taxon>
        <taxon>Liliopsida</taxon>
        <taxon>Arecaceae</taxon>
        <taxon>Coryphoideae</taxon>
        <taxon>Phoeniceae</taxon>
        <taxon>Phoenix</taxon>
    </lineage>
</organism>
<dbReference type="SUPFAM" id="SSF51735">
    <property type="entry name" value="NAD(P)-binding Rossmann-fold domains"/>
    <property type="match status" value="1"/>
</dbReference>
<protein>
    <submittedName>
        <fullName evidence="4">Surfeit locus protein 2 isoform X1</fullName>
    </submittedName>
</protein>
<evidence type="ECO:0000313" key="4">
    <source>
        <dbReference type="RefSeq" id="XP_038989775.1"/>
    </source>
</evidence>
<evidence type="ECO:0000313" key="3">
    <source>
        <dbReference type="Proteomes" id="UP000228380"/>
    </source>
</evidence>
<evidence type="ECO:0000256" key="1">
    <source>
        <dbReference type="SAM" id="MobiDB-lite"/>
    </source>
</evidence>
<feature type="compositionally biased region" description="Polar residues" evidence="1">
    <location>
        <begin position="188"/>
        <end position="197"/>
    </location>
</feature>
<dbReference type="InterPro" id="IPR036291">
    <property type="entry name" value="NAD(P)-bd_dom_sf"/>
</dbReference>
<dbReference type="Proteomes" id="UP000228380">
    <property type="component" value="Chromosome 14"/>
</dbReference>
<evidence type="ECO:0000259" key="2">
    <source>
        <dbReference type="Pfam" id="PF01370"/>
    </source>
</evidence>
<feature type="compositionally biased region" description="Basic residues" evidence="1">
    <location>
        <begin position="161"/>
        <end position="177"/>
    </location>
</feature>
<dbReference type="InterPro" id="IPR001509">
    <property type="entry name" value="Epimerase_deHydtase"/>
</dbReference>
<name>A0A8B9ATI6_PHODC</name>
<reference evidence="3" key="1">
    <citation type="journal article" date="2019" name="Nat. Commun.">
        <title>Genome-wide association mapping of date palm fruit traits.</title>
        <authorList>
            <person name="Hazzouri K.M."/>
            <person name="Gros-Balthazard M."/>
            <person name="Flowers J.M."/>
            <person name="Copetti D."/>
            <person name="Lemansour A."/>
            <person name="Lebrun M."/>
            <person name="Masmoudi K."/>
            <person name="Ferrand S."/>
            <person name="Dhar M.I."/>
            <person name="Fresquez Z.A."/>
            <person name="Rosas U."/>
            <person name="Zhang J."/>
            <person name="Talag J."/>
            <person name="Lee S."/>
            <person name="Kudrna D."/>
            <person name="Powell R.F."/>
            <person name="Leitch I.J."/>
            <person name="Krueger R.R."/>
            <person name="Wing R.A."/>
            <person name="Amiri K.M.A."/>
            <person name="Purugganan M.D."/>
        </authorList>
    </citation>
    <scope>NUCLEOTIDE SEQUENCE [LARGE SCALE GENOMIC DNA]</scope>
    <source>
        <strain evidence="3">cv. Khalas</strain>
    </source>
</reference>
<accession>A0A8B9ATI6</accession>
<reference evidence="4" key="2">
    <citation type="submission" date="2025-08" db="UniProtKB">
        <authorList>
            <consortium name="RefSeq"/>
        </authorList>
    </citation>
    <scope>IDENTIFICATION</scope>
    <source>
        <tissue evidence="4">Young leaves</tissue>
    </source>
</reference>
<dbReference type="GeneID" id="103709959"/>
<feature type="compositionally biased region" description="Basic and acidic residues" evidence="1">
    <location>
        <begin position="7"/>
        <end position="18"/>
    </location>
</feature>
<feature type="region of interest" description="Disordered" evidence="1">
    <location>
        <begin position="148"/>
        <end position="210"/>
    </location>
</feature>
<feature type="region of interest" description="Disordered" evidence="1">
    <location>
        <begin position="1"/>
        <end position="43"/>
    </location>
</feature>
<feature type="domain" description="NAD-dependent epimerase/dehydratase" evidence="2">
    <location>
        <begin position="234"/>
        <end position="282"/>
    </location>
</feature>
<sequence>MGKRGKKMEVEGEGEERNSGSIGETQHRHGLKDKEEEKEKEGSFLLGSPTFVDIGNGRFRCVETGHELLARDKDSYARSKACRLALIDAAITQKKSPLNMFQPHPLSKSQLICKMTGDTVNKTEEHIWKHINGRRFQNKLEQKEAEKLASAEVVEKDTKQSKKLSKSSTKATKKDKKKKDGENAPPTRKTNANSSDSEQPDFWVPPIGSRWDFDDGRDRWESCKSSGRETDDGTGLEIRIARIFNTYGPRMNIDDGRVVSNFIAQALRGEHLTVQAPGRQTRSDINNSLPT</sequence>
<dbReference type="AlphaFoldDB" id="A0A8B9ATI6"/>
<dbReference type="Pfam" id="PF05477">
    <property type="entry name" value="SURF2"/>
    <property type="match status" value="1"/>
</dbReference>
<dbReference type="PANTHER" id="PTHR47854:SF1">
    <property type="entry name" value="SURFEIT LOCUS PROTEIN 2 (SURF2)"/>
    <property type="match status" value="1"/>
</dbReference>
<feature type="compositionally biased region" description="Basic and acidic residues" evidence="1">
    <location>
        <begin position="148"/>
        <end position="160"/>
    </location>
</feature>